<sequence>MTSQTVTASPVEVTGCPTWCGGQHVIDRDRHPDDACVWHSSPDIDRWLPADTEDPIVVRISGTRFDTGDAERWPDTIEVLGQTNPGFDDGVDLGVADARRLGRALLLACELLEGQA</sequence>
<dbReference type="Pfam" id="PF21848">
    <property type="entry name" value="DUF6907"/>
    <property type="match status" value="1"/>
</dbReference>
<evidence type="ECO:0000313" key="2">
    <source>
        <dbReference type="Proteomes" id="UP000198859"/>
    </source>
</evidence>
<protein>
    <submittedName>
        <fullName evidence="1">Uncharacterized protein</fullName>
    </submittedName>
</protein>
<dbReference type="Proteomes" id="UP000198859">
    <property type="component" value="Chromosome I"/>
</dbReference>
<keyword evidence="2" id="KW-1185">Reference proteome</keyword>
<dbReference type="STRING" id="642780.SAMN04488570_1364"/>
<reference evidence="2" key="1">
    <citation type="submission" date="2016-10" db="EMBL/GenBank/DDBJ databases">
        <authorList>
            <person name="Varghese N."/>
            <person name="Submissions S."/>
        </authorList>
    </citation>
    <scope>NUCLEOTIDE SEQUENCE [LARGE SCALE GENOMIC DNA]</scope>
    <source>
        <strain evidence="2">DSM 22127</strain>
    </source>
</reference>
<proteinExistence type="predicted"/>
<dbReference type="EMBL" id="LT629757">
    <property type="protein sequence ID" value="SDS20581.1"/>
    <property type="molecule type" value="Genomic_DNA"/>
</dbReference>
<name>A0A1H1QAN7_9ACTN</name>
<organism evidence="1 2">
    <name type="scientific">Nocardioides scoriae</name>
    <dbReference type="NCBI Taxonomy" id="642780"/>
    <lineage>
        <taxon>Bacteria</taxon>
        <taxon>Bacillati</taxon>
        <taxon>Actinomycetota</taxon>
        <taxon>Actinomycetes</taxon>
        <taxon>Propionibacteriales</taxon>
        <taxon>Nocardioidaceae</taxon>
        <taxon>Nocardioides</taxon>
    </lineage>
</organism>
<evidence type="ECO:0000313" key="1">
    <source>
        <dbReference type="EMBL" id="SDS20581.1"/>
    </source>
</evidence>
<gene>
    <name evidence="1" type="ORF">SAMN04488570_1364</name>
</gene>
<dbReference type="InterPro" id="IPR054202">
    <property type="entry name" value="DUF6907"/>
</dbReference>
<dbReference type="AlphaFoldDB" id="A0A1H1QAN7"/>
<accession>A0A1H1QAN7</accession>